<evidence type="ECO:0000313" key="2">
    <source>
        <dbReference type="Proteomes" id="UP000241890"/>
    </source>
</evidence>
<dbReference type="InParanoid" id="A0A2R5GDJ3"/>
<proteinExistence type="predicted"/>
<comment type="caution">
    <text evidence="1">The sequence shown here is derived from an EMBL/GenBank/DDBJ whole genome shotgun (WGS) entry which is preliminary data.</text>
</comment>
<protein>
    <submittedName>
        <fullName evidence="1">Uncharacterized protein</fullName>
    </submittedName>
</protein>
<accession>A0A2R5GDJ3</accession>
<evidence type="ECO:0000313" key="1">
    <source>
        <dbReference type="EMBL" id="GBG28369.1"/>
    </source>
</evidence>
<sequence length="70" mass="7610">MLCDAMRCDAMPCHAIRCDATSYDANHQGKSSIEGEGKAVEKVVSIAEVVKRTWTGENGDGALEQVRKIQ</sequence>
<dbReference type="AlphaFoldDB" id="A0A2R5GDJ3"/>
<dbReference type="Proteomes" id="UP000241890">
    <property type="component" value="Unassembled WGS sequence"/>
</dbReference>
<gene>
    <name evidence="1" type="ORF">FCC1311_045922</name>
</gene>
<reference evidence="1 2" key="1">
    <citation type="submission" date="2017-12" db="EMBL/GenBank/DDBJ databases">
        <title>Sequencing, de novo assembly and annotation of complete genome of a new Thraustochytrid species, strain FCC1311.</title>
        <authorList>
            <person name="Sedici K."/>
            <person name="Godart F."/>
            <person name="Aiese Cigliano R."/>
            <person name="Sanseverino W."/>
            <person name="Barakat M."/>
            <person name="Ortet P."/>
            <person name="Marechal E."/>
            <person name="Cagnac O."/>
            <person name="Amato A."/>
        </authorList>
    </citation>
    <scope>NUCLEOTIDE SEQUENCE [LARGE SCALE GENOMIC DNA]</scope>
</reference>
<keyword evidence="2" id="KW-1185">Reference proteome</keyword>
<organism evidence="1 2">
    <name type="scientific">Hondaea fermentalgiana</name>
    <dbReference type="NCBI Taxonomy" id="2315210"/>
    <lineage>
        <taxon>Eukaryota</taxon>
        <taxon>Sar</taxon>
        <taxon>Stramenopiles</taxon>
        <taxon>Bigyra</taxon>
        <taxon>Labyrinthulomycetes</taxon>
        <taxon>Thraustochytrida</taxon>
        <taxon>Thraustochytriidae</taxon>
        <taxon>Hondaea</taxon>
    </lineage>
</organism>
<dbReference type="OrthoDB" id="5429783at2759"/>
<name>A0A2R5GDJ3_9STRA</name>
<dbReference type="EMBL" id="BEYU01000040">
    <property type="protein sequence ID" value="GBG28369.1"/>
    <property type="molecule type" value="Genomic_DNA"/>
</dbReference>